<evidence type="ECO:0000256" key="4">
    <source>
        <dbReference type="ARBA" id="ARBA00022723"/>
    </source>
</evidence>
<gene>
    <name evidence="8" type="primary">vapC</name>
    <name evidence="10" type="ORF">AWC16_19825</name>
</gene>
<dbReference type="GO" id="GO:0004540">
    <property type="term" value="F:RNA nuclease activity"/>
    <property type="evidence" value="ECO:0007669"/>
    <property type="project" value="InterPro"/>
</dbReference>
<keyword evidence="3 8" id="KW-0540">Nuclease</keyword>
<sequence>MTVWLLDKSAHVRLLAGKSPPPDIDLADLVICEIGELEWLYSARSASDYDSQRASLRSAFRVLAAPTDIFQRVHLLQHDLAHHRGMWHRTPLPDLFIAETAIYHGAGVLHRDRDYARIAQVRPGFQARELD</sequence>
<evidence type="ECO:0000256" key="3">
    <source>
        <dbReference type="ARBA" id="ARBA00022722"/>
    </source>
</evidence>
<dbReference type="GO" id="GO:0090729">
    <property type="term" value="F:toxin activity"/>
    <property type="evidence" value="ECO:0007669"/>
    <property type="project" value="UniProtKB-KW"/>
</dbReference>
<keyword evidence="8" id="KW-0800">Toxin</keyword>
<evidence type="ECO:0000259" key="9">
    <source>
        <dbReference type="Pfam" id="PF01850"/>
    </source>
</evidence>
<feature type="binding site" evidence="8">
    <location>
        <position position="7"/>
    </location>
    <ligand>
        <name>Mg(2+)</name>
        <dbReference type="ChEBI" id="CHEBI:18420"/>
    </ligand>
</feature>
<dbReference type="InterPro" id="IPR050556">
    <property type="entry name" value="Type_II_TA_system_RNase"/>
</dbReference>
<proteinExistence type="inferred from homology"/>
<name>A0A1X1YAV7_9MYCO</name>
<dbReference type="InterPro" id="IPR029060">
    <property type="entry name" value="PIN-like_dom_sf"/>
</dbReference>
<evidence type="ECO:0000256" key="8">
    <source>
        <dbReference type="HAMAP-Rule" id="MF_00265"/>
    </source>
</evidence>
<feature type="domain" description="PIN" evidence="9">
    <location>
        <begin position="18"/>
        <end position="119"/>
    </location>
</feature>
<dbReference type="PANTHER" id="PTHR33653:SF1">
    <property type="entry name" value="RIBONUCLEASE VAPC2"/>
    <property type="match status" value="1"/>
</dbReference>
<keyword evidence="2 8" id="KW-1277">Toxin-antitoxin system</keyword>
<keyword evidence="5 8" id="KW-0378">Hydrolase</keyword>
<evidence type="ECO:0000256" key="1">
    <source>
        <dbReference type="ARBA" id="ARBA00001946"/>
    </source>
</evidence>
<dbReference type="Proteomes" id="UP000193866">
    <property type="component" value="Unassembled WGS sequence"/>
</dbReference>
<dbReference type="GO" id="GO:0016787">
    <property type="term" value="F:hydrolase activity"/>
    <property type="evidence" value="ECO:0007669"/>
    <property type="project" value="UniProtKB-KW"/>
</dbReference>
<dbReference type="Pfam" id="PF01850">
    <property type="entry name" value="PIN"/>
    <property type="match status" value="1"/>
</dbReference>
<evidence type="ECO:0000256" key="2">
    <source>
        <dbReference type="ARBA" id="ARBA00022649"/>
    </source>
</evidence>
<dbReference type="InterPro" id="IPR022907">
    <property type="entry name" value="VapC_family"/>
</dbReference>
<evidence type="ECO:0000256" key="6">
    <source>
        <dbReference type="ARBA" id="ARBA00022842"/>
    </source>
</evidence>
<accession>A0A1X1YAV7</accession>
<dbReference type="HAMAP" id="MF_00265">
    <property type="entry name" value="VapC_Nob1"/>
    <property type="match status" value="1"/>
</dbReference>
<dbReference type="InterPro" id="IPR002716">
    <property type="entry name" value="PIN_dom"/>
</dbReference>
<dbReference type="AlphaFoldDB" id="A0A1X1YAV7"/>
<dbReference type="PANTHER" id="PTHR33653">
    <property type="entry name" value="RIBONUCLEASE VAPC2"/>
    <property type="match status" value="1"/>
</dbReference>
<evidence type="ECO:0000313" key="10">
    <source>
        <dbReference type="EMBL" id="ORW08199.1"/>
    </source>
</evidence>
<dbReference type="GO" id="GO:0000287">
    <property type="term" value="F:magnesium ion binding"/>
    <property type="evidence" value="ECO:0007669"/>
    <property type="project" value="UniProtKB-UniRule"/>
</dbReference>
<evidence type="ECO:0000256" key="7">
    <source>
        <dbReference type="ARBA" id="ARBA00038093"/>
    </source>
</evidence>
<dbReference type="SUPFAM" id="SSF88723">
    <property type="entry name" value="PIN domain-like"/>
    <property type="match status" value="1"/>
</dbReference>
<keyword evidence="11" id="KW-1185">Reference proteome</keyword>
<comment type="caution">
    <text evidence="10">The sequence shown here is derived from an EMBL/GenBank/DDBJ whole genome shotgun (WGS) entry which is preliminary data.</text>
</comment>
<reference evidence="10 11" key="1">
    <citation type="submission" date="2016-01" db="EMBL/GenBank/DDBJ databases">
        <title>The new phylogeny of the genus Mycobacterium.</title>
        <authorList>
            <person name="Tarcisio F."/>
            <person name="Conor M."/>
            <person name="Antonella G."/>
            <person name="Elisabetta G."/>
            <person name="Giulia F.S."/>
            <person name="Sara T."/>
            <person name="Anna F."/>
            <person name="Clotilde B."/>
            <person name="Roberto B."/>
            <person name="Veronica D.S."/>
            <person name="Fabio R."/>
            <person name="Monica P."/>
            <person name="Olivier J."/>
            <person name="Enrico T."/>
            <person name="Nicola S."/>
        </authorList>
    </citation>
    <scope>NUCLEOTIDE SEQUENCE [LARGE SCALE GENOMIC DNA]</scope>
    <source>
        <strain evidence="10 11">DSM 45394</strain>
    </source>
</reference>
<comment type="function">
    <text evidence="8">Toxic component of a toxin-antitoxin (TA) system. An RNase.</text>
</comment>
<dbReference type="EC" id="3.1.-.-" evidence="8"/>
<protein>
    <recommendedName>
        <fullName evidence="8">Ribonuclease VapC</fullName>
        <shortName evidence="8">RNase VapC</shortName>
        <ecNumber evidence="8">3.1.-.-</ecNumber>
    </recommendedName>
    <alternativeName>
        <fullName evidence="8">Toxin VapC</fullName>
    </alternativeName>
</protein>
<feature type="binding site" evidence="8">
    <location>
        <position position="94"/>
    </location>
    <ligand>
        <name>Mg(2+)</name>
        <dbReference type="ChEBI" id="CHEBI:18420"/>
    </ligand>
</feature>
<comment type="similarity">
    <text evidence="7 8">Belongs to the PINc/VapC protein family.</text>
</comment>
<dbReference type="Gene3D" id="3.40.50.1010">
    <property type="entry name" value="5'-nuclease"/>
    <property type="match status" value="1"/>
</dbReference>
<keyword evidence="4 8" id="KW-0479">Metal-binding</keyword>
<dbReference type="OrthoDB" id="5185254at2"/>
<organism evidence="10 11">
    <name type="scientific">Mycolicibacter longobardus</name>
    <dbReference type="NCBI Taxonomy" id="1108812"/>
    <lineage>
        <taxon>Bacteria</taxon>
        <taxon>Bacillati</taxon>
        <taxon>Actinomycetota</taxon>
        <taxon>Actinomycetes</taxon>
        <taxon>Mycobacteriales</taxon>
        <taxon>Mycobacteriaceae</taxon>
        <taxon>Mycolicibacter</taxon>
    </lineage>
</organism>
<dbReference type="STRING" id="1108812.AWC16_19825"/>
<comment type="cofactor">
    <cofactor evidence="1 8">
        <name>Mg(2+)</name>
        <dbReference type="ChEBI" id="CHEBI:18420"/>
    </cofactor>
</comment>
<dbReference type="RefSeq" id="WP_085266292.1">
    <property type="nucleotide sequence ID" value="NZ_LQPG01000038.1"/>
</dbReference>
<evidence type="ECO:0000256" key="5">
    <source>
        <dbReference type="ARBA" id="ARBA00022801"/>
    </source>
</evidence>
<keyword evidence="6 8" id="KW-0460">Magnesium</keyword>
<evidence type="ECO:0000313" key="11">
    <source>
        <dbReference type="Proteomes" id="UP000193866"/>
    </source>
</evidence>
<dbReference type="EMBL" id="LQPG01000038">
    <property type="protein sequence ID" value="ORW08199.1"/>
    <property type="molecule type" value="Genomic_DNA"/>
</dbReference>